<organism evidence="1 2">
    <name type="scientific">Blautia massiliensis</name>
    <name type="common">ex Durand et al. 2017</name>
    <dbReference type="NCBI Taxonomy" id="1737424"/>
    <lineage>
        <taxon>Bacteria</taxon>
        <taxon>Bacillati</taxon>
        <taxon>Bacillota</taxon>
        <taxon>Clostridia</taxon>
        <taxon>Lachnospirales</taxon>
        <taxon>Lachnospiraceae</taxon>
        <taxon>Blautia</taxon>
    </lineage>
</organism>
<gene>
    <name evidence="1" type="ORF">GT694_07460</name>
</gene>
<evidence type="ECO:0000313" key="2">
    <source>
        <dbReference type="Proteomes" id="UP000473323"/>
    </source>
</evidence>
<sequence length="177" mass="20652">MNFKKLENNLLDMIQEQQVKIGYMSGVTRFYYPLQSLNRLLGTELTEEEMQHAMEEFSDHACDRLGKVTASSKNGRFCITLPPQASDYVHENRKPSEFLVRFIGTVARHGCTLDEVMDVFHAYSDHVHMEKTTGTGFDYLVYFEDGIPDDYRYCLSLEGEHMIYHKFTPEDYEDFGF</sequence>
<comment type="caution">
    <text evidence="1">The sequence shown here is derived from an EMBL/GenBank/DDBJ whole genome shotgun (WGS) entry which is preliminary data.</text>
</comment>
<dbReference type="InterPro" id="IPR024539">
    <property type="entry name" value="DUF3877"/>
</dbReference>
<dbReference type="Proteomes" id="UP000473323">
    <property type="component" value="Unassembled WGS sequence"/>
</dbReference>
<evidence type="ECO:0000313" key="1">
    <source>
        <dbReference type="EMBL" id="MZL61890.1"/>
    </source>
</evidence>
<protein>
    <submittedName>
        <fullName evidence="1">Uncharacterized protein</fullName>
    </submittedName>
</protein>
<dbReference type="RefSeq" id="WP_161209162.1">
    <property type="nucleotide sequence ID" value="NZ_CAXSKA010000027.1"/>
</dbReference>
<dbReference type="EMBL" id="WWVT01000008">
    <property type="protein sequence ID" value="MZL61890.1"/>
    <property type="molecule type" value="Genomic_DNA"/>
</dbReference>
<dbReference type="AlphaFoldDB" id="A0A6L8TFD8"/>
<reference evidence="1 2" key="1">
    <citation type="journal article" date="2019" name="Nat. Med.">
        <title>A library of human gut bacterial isolates paired with longitudinal multiomics data enables mechanistic microbiome research.</title>
        <authorList>
            <person name="Poyet M."/>
            <person name="Groussin M."/>
            <person name="Gibbons S.M."/>
            <person name="Avila-Pacheco J."/>
            <person name="Jiang X."/>
            <person name="Kearney S.M."/>
            <person name="Perrotta A.R."/>
            <person name="Berdy B."/>
            <person name="Zhao S."/>
            <person name="Lieberman T.D."/>
            <person name="Swanson P.K."/>
            <person name="Smith M."/>
            <person name="Roesemann S."/>
            <person name="Alexander J.E."/>
            <person name="Rich S.A."/>
            <person name="Livny J."/>
            <person name="Vlamakis H."/>
            <person name="Clish C."/>
            <person name="Bullock K."/>
            <person name="Deik A."/>
            <person name="Scott J."/>
            <person name="Pierce K.A."/>
            <person name="Xavier R.J."/>
            <person name="Alm E.J."/>
        </authorList>
    </citation>
    <scope>NUCLEOTIDE SEQUENCE [LARGE SCALE GENOMIC DNA]</scope>
    <source>
        <strain evidence="1 2">BIOML-A4</strain>
    </source>
</reference>
<dbReference type="Pfam" id="PF12993">
    <property type="entry name" value="DUF3877"/>
    <property type="match status" value="1"/>
</dbReference>
<accession>A0A6L8TFD8</accession>
<proteinExistence type="predicted"/>
<name>A0A6L8TFD8_9FIRM</name>